<feature type="modified residue" description="FMN phosphoryl threonine" evidence="16">
    <location>
        <position position="277"/>
    </location>
</feature>
<evidence type="ECO:0000256" key="15">
    <source>
        <dbReference type="ARBA" id="ARBA00023201"/>
    </source>
</evidence>
<evidence type="ECO:0000259" key="18">
    <source>
        <dbReference type="SMART" id="SM00900"/>
    </source>
</evidence>
<dbReference type="NCBIfam" id="TIGR01938">
    <property type="entry name" value="nqrC"/>
    <property type="match status" value="1"/>
</dbReference>
<feature type="domain" description="FMN-binding" evidence="18">
    <location>
        <begin position="175"/>
        <end position="294"/>
    </location>
</feature>
<comment type="caution">
    <text evidence="16">Lacks conserved residue(s) required for the propagation of feature annotation.</text>
</comment>
<keyword evidence="20" id="KW-1185">Reference proteome</keyword>
<name>A0A250KRV7_9GAMM</name>
<feature type="transmembrane region" description="Helical" evidence="16">
    <location>
        <begin position="44"/>
        <end position="65"/>
    </location>
</feature>
<gene>
    <name evidence="16" type="primary">nqrC</name>
    <name evidence="19" type="ORF">sS8_2426</name>
</gene>
<dbReference type="AlphaFoldDB" id="A0A250KRV7"/>
<evidence type="ECO:0000256" key="8">
    <source>
        <dbReference type="ARBA" id="ARBA00022967"/>
    </source>
</evidence>
<accession>A0A250KRV7</accession>
<dbReference type="GO" id="GO:0005886">
    <property type="term" value="C:plasma membrane"/>
    <property type="evidence" value="ECO:0007669"/>
    <property type="project" value="UniProtKB-SubCell"/>
</dbReference>
<evidence type="ECO:0000256" key="12">
    <source>
        <dbReference type="ARBA" id="ARBA00023065"/>
    </source>
</evidence>
<keyword evidence="1 16" id="KW-0813">Transport</keyword>
<dbReference type="PIRSF" id="PIRSF009437">
    <property type="entry name" value="NQR-1_subunit_C"/>
    <property type="match status" value="1"/>
</dbReference>
<dbReference type="GO" id="GO:0016655">
    <property type="term" value="F:oxidoreductase activity, acting on NAD(P)H, quinone or similar compound as acceptor"/>
    <property type="evidence" value="ECO:0007669"/>
    <property type="project" value="UniProtKB-UniRule"/>
</dbReference>
<evidence type="ECO:0000256" key="7">
    <source>
        <dbReference type="ARBA" id="ARBA00022692"/>
    </source>
</evidence>
<protein>
    <recommendedName>
        <fullName evidence="16 17">Na(+)-translocating NADH-quinone reductase subunit C</fullName>
        <shortName evidence="16 17">Na(+)-NQR subunit C</shortName>
        <shortName evidence="16 17">Na(+)-translocating NQR subunit C</shortName>
        <ecNumber evidence="16 17">7.2.1.1</ecNumber>
    </recommendedName>
    <alternativeName>
        <fullName evidence="16 17">NQR complex subunit C</fullName>
    </alternativeName>
    <alternativeName>
        <fullName evidence="16 17">NQR-1 subunit C</fullName>
    </alternativeName>
</protein>
<evidence type="ECO:0000256" key="5">
    <source>
        <dbReference type="ARBA" id="ARBA00022630"/>
    </source>
</evidence>
<keyword evidence="15 16" id="KW-0739">Sodium transport</keyword>
<dbReference type="OrthoDB" id="9786835at2"/>
<keyword evidence="7 16" id="KW-0812">Transmembrane</keyword>
<evidence type="ECO:0000256" key="4">
    <source>
        <dbReference type="ARBA" id="ARBA00022553"/>
    </source>
</evidence>
<evidence type="ECO:0000256" key="9">
    <source>
        <dbReference type="ARBA" id="ARBA00022989"/>
    </source>
</evidence>
<keyword evidence="9 16" id="KW-1133">Transmembrane helix</keyword>
<keyword evidence="6 16" id="KW-0288">FMN</keyword>
<evidence type="ECO:0000256" key="14">
    <source>
        <dbReference type="ARBA" id="ARBA00023136"/>
    </source>
</evidence>
<dbReference type="PANTHER" id="PTHR37838">
    <property type="entry name" value="NA(+)-TRANSLOCATING NADH-QUINONE REDUCTASE SUBUNIT C"/>
    <property type="match status" value="1"/>
</dbReference>
<proteinExistence type="inferred from homology"/>
<comment type="function">
    <text evidence="16">NQR complex catalyzes the reduction of ubiquinone-1 to ubiquinol by two successive reactions, coupled with the transport of Na(+) ions from the cytoplasm to the periplasm. NqrA to NqrE are probably involved in the second step, the conversion of ubisemiquinone to ubiquinol.</text>
</comment>
<dbReference type="InterPro" id="IPR010204">
    <property type="entry name" value="NqrC"/>
</dbReference>
<keyword evidence="5 16" id="KW-0285">Flavoprotein</keyword>
<evidence type="ECO:0000256" key="16">
    <source>
        <dbReference type="HAMAP-Rule" id="MF_00427"/>
    </source>
</evidence>
<sequence>MPDSANPNSAGTQVSDKFAGFIERANVYAQKILVLPNDSFQKTLAVAFALCLVGAVLVSGSAVALKPLQESNKSKDEKVNILEVAGLLEEGTNIEEAFKKIEPRIVDLATGDYVDSIDPKTFDQRKAVKDPAMSEAIPPEKDIANIKRKPKYAKVYLVKEGDQLKSVILPVSGYGLWSTMYGFMALEADAQTVVGLNLYDQAETPGLGGEVVNPKWKALWKGKKVYKFTGKELQENNVTATGQRLEIGEVALSLVKGAADPSKPGAEYQVDALAGATLTSRGVSSLVSYWMGREGFGLYLAKLRSQRG</sequence>
<comment type="subunit">
    <text evidence="16 17">Composed of six subunits; NqrA, NqrB, NqrC, NqrD, NqrE and NqrF.</text>
</comment>
<dbReference type="RefSeq" id="WP_119629798.1">
    <property type="nucleotide sequence ID" value="NZ_AP017928.1"/>
</dbReference>
<dbReference type="EMBL" id="AP017928">
    <property type="protein sequence ID" value="BBA34378.1"/>
    <property type="molecule type" value="Genomic_DNA"/>
</dbReference>
<evidence type="ECO:0000256" key="6">
    <source>
        <dbReference type="ARBA" id="ARBA00022643"/>
    </source>
</evidence>
<keyword evidence="13 16" id="KW-0830">Ubiquinone</keyword>
<dbReference type="NCBIfam" id="NF003749">
    <property type="entry name" value="PRK05346.1-5"/>
    <property type="match status" value="1"/>
</dbReference>
<organism evidence="19 20">
    <name type="scientific">Methylocaldum marinum</name>
    <dbReference type="NCBI Taxonomy" id="1432792"/>
    <lineage>
        <taxon>Bacteria</taxon>
        <taxon>Pseudomonadati</taxon>
        <taxon>Pseudomonadota</taxon>
        <taxon>Gammaproteobacteria</taxon>
        <taxon>Methylococcales</taxon>
        <taxon>Methylococcaceae</taxon>
        <taxon>Methylocaldum</taxon>
    </lineage>
</organism>
<dbReference type="GO" id="GO:0010181">
    <property type="term" value="F:FMN binding"/>
    <property type="evidence" value="ECO:0007669"/>
    <property type="project" value="UniProtKB-UniRule"/>
</dbReference>
<dbReference type="GO" id="GO:0006814">
    <property type="term" value="P:sodium ion transport"/>
    <property type="evidence" value="ECO:0007669"/>
    <property type="project" value="UniProtKB-UniRule"/>
</dbReference>
<keyword evidence="12 16" id="KW-0406">Ion transport</keyword>
<evidence type="ECO:0000313" key="19">
    <source>
        <dbReference type="EMBL" id="BBA34378.1"/>
    </source>
</evidence>
<keyword evidence="10 16" id="KW-0520">NAD</keyword>
<evidence type="ECO:0000256" key="17">
    <source>
        <dbReference type="PIRNR" id="PIRNR009437"/>
    </source>
</evidence>
<reference evidence="19 20" key="1">
    <citation type="submission" date="2016-12" db="EMBL/GenBank/DDBJ databases">
        <title>Genome sequencing of Methylocaldum marinum.</title>
        <authorList>
            <person name="Takeuchi M."/>
            <person name="Kamagata Y."/>
            <person name="Hiraoka S."/>
            <person name="Oshima K."/>
            <person name="Hattori M."/>
            <person name="Iwasaki W."/>
        </authorList>
    </citation>
    <scope>NUCLEOTIDE SEQUENCE [LARGE SCALE GENOMIC DNA]</scope>
    <source>
        <strain evidence="19 20">S8</strain>
    </source>
</reference>
<evidence type="ECO:0000256" key="2">
    <source>
        <dbReference type="ARBA" id="ARBA00022475"/>
    </source>
</evidence>
<evidence type="ECO:0000256" key="10">
    <source>
        <dbReference type="ARBA" id="ARBA00023027"/>
    </source>
</evidence>
<keyword evidence="4 16" id="KW-0597">Phosphoprotein</keyword>
<comment type="cofactor">
    <cofactor evidence="16 17">
        <name>FMN</name>
        <dbReference type="ChEBI" id="CHEBI:58210"/>
    </cofactor>
</comment>
<evidence type="ECO:0000313" key="20">
    <source>
        <dbReference type="Proteomes" id="UP000266313"/>
    </source>
</evidence>
<evidence type="ECO:0000256" key="11">
    <source>
        <dbReference type="ARBA" id="ARBA00023053"/>
    </source>
</evidence>
<evidence type="ECO:0000256" key="3">
    <source>
        <dbReference type="ARBA" id="ARBA00022519"/>
    </source>
</evidence>
<keyword evidence="8 16" id="KW-1278">Translocase</keyword>
<comment type="similarity">
    <text evidence="16 17">Belongs to the NqrC family.</text>
</comment>
<dbReference type="InterPro" id="IPR007329">
    <property type="entry name" value="FMN-bd"/>
</dbReference>
<keyword evidence="14 16" id="KW-0472">Membrane</keyword>
<dbReference type="EC" id="7.2.1.1" evidence="16 17"/>
<evidence type="ECO:0000256" key="1">
    <source>
        <dbReference type="ARBA" id="ARBA00022448"/>
    </source>
</evidence>
<keyword evidence="3" id="KW-0997">Cell inner membrane</keyword>
<dbReference type="PANTHER" id="PTHR37838:SF1">
    <property type="entry name" value="NA(+)-TRANSLOCATING NADH-QUINONE REDUCTASE SUBUNIT C"/>
    <property type="match status" value="1"/>
</dbReference>
<dbReference type="Pfam" id="PF04205">
    <property type="entry name" value="FMN_bind"/>
    <property type="match status" value="1"/>
</dbReference>
<evidence type="ECO:0000256" key="13">
    <source>
        <dbReference type="ARBA" id="ARBA00023075"/>
    </source>
</evidence>
<comment type="subcellular location">
    <subcellularLocation>
        <location evidence="16">Cell membrane</location>
        <topology evidence="16">Single-pass membrane protein</topology>
    </subcellularLocation>
</comment>
<dbReference type="SMART" id="SM00900">
    <property type="entry name" value="FMN_bind"/>
    <property type="match status" value="1"/>
</dbReference>
<dbReference type="Proteomes" id="UP000266313">
    <property type="component" value="Chromosome"/>
</dbReference>
<keyword evidence="11 16" id="KW-0915">Sodium</keyword>
<comment type="catalytic activity">
    <reaction evidence="16 17">
        <text>a ubiquinone + n Na(+)(in) + NADH + H(+) = a ubiquinol + n Na(+)(out) + NAD(+)</text>
        <dbReference type="Rhea" id="RHEA:47748"/>
        <dbReference type="Rhea" id="RHEA-COMP:9565"/>
        <dbReference type="Rhea" id="RHEA-COMP:9566"/>
        <dbReference type="ChEBI" id="CHEBI:15378"/>
        <dbReference type="ChEBI" id="CHEBI:16389"/>
        <dbReference type="ChEBI" id="CHEBI:17976"/>
        <dbReference type="ChEBI" id="CHEBI:29101"/>
        <dbReference type="ChEBI" id="CHEBI:57540"/>
        <dbReference type="ChEBI" id="CHEBI:57945"/>
        <dbReference type="EC" id="7.2.1.1"/>
    </reaction>
</comment>
<dbReference type="KEGG" id="mmai:sS8_2426"/>
<dbReference type="HAMAP" id="MF_00427">
    <property type="entry name" value="NqrC"/>
    <property type="match status" value="1"/>
</dbReference>
<keyword evidence="2 16" id="KW-1003">Cell membrane</keyword>